<evidence type="ECO:0000313" key="4">
    <source>
        <dbReference type="Proteomes" id="UP000182932"/>
    </source>
</evidence>
<gene>
    <name evidence="3" type="ORF">SAMN04487940_102361</name>
</gene>
<keyword evidence="2" id="KW-0732">Signal</keyword>
<feature type="region of interest" description="Disordered" evidence="1">
    <location>
        <begin position="26"/>
        <end position="59"/>
    </location>
</feature>
<protein>
    <submittedName>
        <fullName evidence="3">Peptidase inhibitor I78 family protein</fullName>
    </submittedName>
</protein>
<dbReference type="RefSeq" id="WP_074835263.1">
    <property type="nucleotide sequence ID" value="NZ_CATLQZ010000001.1"/>
</dbReference>
<dbReference type="AlphaFoldDB" id="A0A975ZMB6"/>
<name>A0A975ZMB6_9RHOB</name>
<dbReference type="InterPro" id="IPR021719">
    <property type="entry name" value="Prot_inh_I78"/>
</dbReference>
<dbReference type="Pfam" id="PF11720">
    <property type="entry name" value="Inhibitor_I78"/>
    <property type="match status" value="1"/>
</dbReference>
<sequence length="102" mass="10693">MQFRLSFAGVMPALLLALAGCLPEDGEIAQGAGPQDPPPGEATPCAPGAHAGLVGEPVEAAERVPAPKRILRPGDMRTMDYLPARTNIEIDETGRITRVFCG</sequence>
<evidence type="ECO:0000313" key="3">
    <source>
        <dbReference type="EMBL" id="SEI91492.1"/>
    </source>
</evidence>
<dbReference type="PROSITE" id="PS51257">
    <property type="entry name" value="PROKAR_LIPOPROTEIN"/>
    <property type="match status" value="1"/>
</dbReference>
<evidence type="ECO:0000256" key="2">
    <source>
        <dbReference type="SAM" id="SignalP"/>
    </source>
</evidence>
<proteinExistence type="predicted"/>
<accession>A0A975ZMB6</accession>
<dbReference type="EMBL" id="FNYY01000002">
    <property type="protein sequence ID" value="SEI91492.1"/>
    <property type="molecule type" value="Genomic_DNA"/>
</dbReference>
<evidence type="ECO:0000256" key="1">
    <source>
        <dbReference type="SAM" id="MobiDB-lite"/>
    </source>
</evidence>
<reference evidence="3 4" key="1">
    <citation type="submission" date="2016-10" db="EMBL/GenBank/DDBJ databases">
        <authorList>
            <person name="Varghese N."/>
            <person name="Submissions S."/>
        </authorList>
    </citation>
    <scope>NUCLEOTIDE SEQUENCE [LARGE SCALE GENOMIC DNA]</scope>
    <source>
        <strain evidence="3 4">FF3</strain>
    </source>
</reference>
<dbReference type="GeneID" id="80821435"/>
<feature type="signal peptide" evidence="2">
    <location>
        <begin position="1"/>
        <end position="19"/>
    </location>
</feature>
<keyword evidence="4" id="KW-1185">Reference proteome</keyword>
<dbReference type="Proteomes" id="UP000182932">
    <property type="component" value="Unassembled WGS sequence"/>
</dbReference>
<dbReference type="Gene3D" id="3.30.10.10">
    <property type="entry name" value="Trypsin Inhibitor V, subunit A"/>
    <property type="match status" value="1"/>
</dbReference>
<organism evidence="3 4">
    <name type="scientific">Marinovum algicola</name>
    <dbReference type="NCBI Taxonomy" id="42444"/>
    <lineage>
        <taxon>Bacteria</taxon>
        <taxon>Pseudomonadati</taxon>
        <taxon>Pseudomonadota</taxon>
        <taxon>Alphaproteobacteria</taxon>
        <taxon>Rhodobacterales</taxon>
        <taxon>Roseobacteraceae</taxon>
        <taxon>Marinovum</taxon>
    </lineage>
</organism>
<feature type="chain" id="PRO_5037294569" evidence="2">
    <location>
        <begin position="20"/>
        <end position="102"/>
    </location>
</feature>
<comment type="caution">
    <text evidence="3">The sequence shown here is derived from an EMBL/GenBank/DDBJ whole genome shotgun (WGS) entry which is preliminary data.</text>
</comment>